<reference evidence="8 9" key="1">
    <citation type="submission" date="2016-02" db="EMBL/GenBank/DDBJ databases">
        <title>Genome analysis of coral dinoflagellate symbionts highlights evolutionary adaptations to a symbiotic lifestyle.</title>
        <authorList>
            <person name="Aranda M."/>
            <person name="Li Y."/>
            <person name="Liew Y.J."/>
            <person name="Baumgarten S."/>
            <person name="Simakov O."/>
            <person name="Wilson M."/>
            <person name="Piel J."/>
            <person name="Ashoor H."/>
            <person name="Bougouffa S."/>
            <person name="Bajic V.B."/>
            <person name="Ryu T."/>
            <person name="Ravasi T."/>
            <person name="Bayer T."/>
            <person name="Micklem G."/>
            <person name="Kim H."/>
            <person name="Bhak J."/>
            <person name="Lajeunesse T.C."/>
            <person name="Voolstra C.R."/>
        </authorList>
    </citation>
    <scope>NUCLEOTIDE SEQUENCE [LARGE SCALE GENOMIC DNA]</scope>
    <source>
        <strain evidence="8 9">CCMP2467</strain>
    </source>
</reference>
<evidence type="ECO:0000313" key="8">
    <source>
        <dbReference type="EMBL" id="OLP90289.1"/>
    </source>
</evidence>
<feature type="transmembrane region" description="Helical" evidence="7">
    <location>
        <begin position="243"/>
        <end position="265"/>
    </location>
</feature>
<dbReference type="InterPro" id="IPR007603">
    <property type="entry name" value="Choline_transptr-like"/>
</dbReference>
<accession>A0A1Q9D529</accession>
<dbReference type="GO" id="GO:0022857">
    <property type="term" value="F:transmembrane transporter activity"/>
    <property type="evidence" value="ECO:0007669"/>
    <property type="project" value="UniProtKB-UniRule"/>
</dbReference>
<feature type="transmembrane region" description="Helical" evidence="7">
    <location>
        <begin position="203"/>
        <end position="223"/>
    </location>
</feature>
<dbReference type="PANTHER" id="PTHR12385">
    <property type="entry name" value="CHOLINE TRANSPORTER-LIKE (SLC FAMILY 44)"/>
    <property type="match status" value="1"/>
</dbReference>
<evidence type="ECO:0000256" key="5">
    <source>
        <dbReference type="ARBA" id="ARBA00023136"/>
    </source>
</evidence>
<keyword evidence="3 7" id="KW-0812">Transmembrane</keyword>
<gene>
    <name evidence="8" type="primary">SLC44A2</name>
    <name evidence="8" type="ORF">AK812_SmicGene28164</name>
</gene>
<dbReference type="Proteomes" id="UP000186817">
    <property type="component" value="Unassembled WGS sequence"/>
</dbReference>
<dbReference type="PANTHER" id="PTHR12385:SF14">
    <property type="entry name" value="CHOLINE TRANSPORTER-LIKE 2"/>
    <property type="match status" value="1"/>
</dbReference>
<evidence type="ECO:0000256" key="1">
    <source>
        <dbReference type="ARBA" id="ARBA00004141"/>
    </source>
</evidence>
<evidence type="ECO:0000256" key="7">
    <source>
        <dbReference type="RuleBase" id="RU368066"/>
    </source>
</evidence>
<evidence type="ECO:0000256" key="3">
    <source>
        <dbReference type="ARBA" id="ARBA00022692"/>
    </source>
</evidence>
<dbReference type="EMBL" id="LSRX01000719">
    <property type="protein sequence ID" value="OLP90289.1"/>
    <property type="molecule type" value="Genomic_DNA"/>
</dbReference>
<dbReference type="AlphaFoldDB" id="A0A1Q9D529"/>
<dbReference type="OrthoDB" id="419033at2759"/>
<proteinExistence type="inferred from homology"/>
<evidence type="ECO:0000256" key="4">
    <source>
        <dbReference type="ARBA" id="ARBA00022989"/>
    </source>
</evidence>
<protein>
    <recommendedName>
        <fullName evidence="7">Choline transporter-like protein</fullName>
    </recommendedName>
</protein>
<comment type="subcellular location">
    <subcellularLocation>
        <location evidence="7">Cell membrane</location>
        <topology evidence="7">Multi-pass membrane protein</topology>
    </subcellularLocation>
    <subcellularLocation>
        <location evidence="1">Membrane</location>
        <topology evidence="1">Multi-pass membrane protein</topology>
    </subcellularLocation>
</comment>
<sequence length="336" mass="38155">MAPTRLHDRRVFLEGAVASCGGTHLPLKYDGPNFGLKLRELTRLISSGFQTVFEAWYKSCFVYAYMTEMWYYSPVDDKEFEGSGLLCDAYFNIARYHIGSLAYGSLLIFIFRPLRVVLDVLTRPIRKAEEDDENCCVWAVSKVNCCRKGCEKLVGFYKEYLRPLRRSAYMDMAMTGHDFQQSSRDANYFLDGRTVNVSEFDGAALLVATACSFFVSALGAALVRLMCAAWPDYSSTTSPNYVMLPTFVTFLSFMIGMLISWPFFLMPDHVADSMFYCFCRDRHAGDIGKSPEERQALNRGCNFQSLWGGGSTSLAMALSNHPEETQKLYETYESMR</sequence>
<comment type="similarity">
    <text evidence="2 7">Belongs to the CTL (choline transporter-like) family.</text>
</comment>
<evidence type="ECO:0000256" key="2">
    <source>
        <dbReference type="ARBA" id="ARBA00007168"/>
    </source>
</evidence>
<keyword evidence="6" id="KW-0325">Glycoprotein</keyword>
<comment type="caution">
    <text evidence="8">The sequence shown here is derived from an EMBL/GenBank/DDBJ whole genome shotgun (WGS) entry which is preliminary data.</text>
</comment>
<keyword evidence="9" id="KW-1185">Reference proteome</keyword>
<comment type="function">
    <text evidence="7">Choline transporter.</text>
</comment>
<keyword evidence="4 7" id="KW-1133">Transmembrane helix</keyword>
<evidence type="ECO:0000256" key="6">
    <source>
        <dbReference type="ARBA" id="ARBA00023180"/>
    </source>
</evidence>
<keyword evidence="5 7" id="KW-0472">Membrane</keyword>
<dbReference type="GO" id="GO:0005886">
    <property type="term" value="C:plasma membrane"/>
    <property type="evidence" value="ECO:0007669"/>
    <property type="project" value="UniProtKB-SubCell"/>
</dbReference>
<evidence type="ECO:0000313" key="9">
    <source>
        <dbReference type="Proteomes" id="UP000186817"/>
    </source>
</evidence>
<dbReference type="Pfam" id="PF04515">
    <property type="entry name" value="Choline_transpo"/>
    <property type="match status" value="1"/>
</dbReference>
<comment type="caution">
    <text evidence="7">Lacks conserved residue(s) required for the propagation of feature annotation.</text>
</comment>
<organism evidence="8 9">
    <name type="scientific">Symbiodinium microadriaticum</name>
    <name type="common">Dinoflagellate</name>
    <name type="synonym">Zooxanthella microadriatica</name>
    <dbReference type="NCBI Taxonomy" id="2951"/>
    <lineage>
        <taxon>Eukaryota</taxon>
        <taxon>Sar</taxon>
        <taxon>Alveolata</taxon>
        <taxon>Dinophyceae</taxon>
        <taxon>Suessiales</taxon>
        <taxon>Symbiodiniaceae</taxon>
        <taxon>Symbiodinium</taxon>
    </lineage>
</organism>
<name>A0A1Q9D529_SYMMI</name>